<evidence type="ECO:0000256" key="1">
    <source>
        <dbReference type="ARBA" id="ARBA00004123"/>
    </source>
</evidence>
<feature type="region of interest" description="Disordered" evidence="4">
    <location>
        <begin position="493"/>
        <end position="534"/>
    </location>
</feature>
<gene>
    <name evidence="6" type="ORF">c0_g1_i1</name>
</gene>
<keyword evidence="2" id="KW-0238">DNA-binding</keyword>
<feature type="region of interest" description="Disordered" evidence="4">
    <location>
        <begin position="414"/>
        <end position="473"/>
    </location>
</feature>
<dbReference type="InterPro" id="IPR009057">
    <property type="entry name" value="Homeodomain-like_sf"/>
</dbReference>
<dbReference type="SMART" id="SM00674">
    <property type="entry name" value="CENPB"/>
    <property type="match status" value="2"/>
</dbReference>
<proteinExistence type="predicted"/>
<evidence type="ECO:0000259" key="5">
    <source>
        <dbReference type="PROSITE" id="PS51253"/>
    </source>
</evidence>
<feature type="domain" description="HTH CENPB-type" evidence="5">
    <location>
        <begin position="103"/>
        <end position="175"/>
    </location>
</feature>
<dbReference type="InterPro" id="IPR007889">
    <property type="entry name" value="HTH_Psq"/>
</dbReference>
<accession>A0A0K8UK52</accession>
<dbReference type="AlphaFoldDB" id="A0A0K8UK52"/>
<evidence type="ECO:0000256" key="2">
    <source>
        <dbReference type="ARBA" id="ARBA00023125"/>
    </source>
</evidence>
<name>A0A0K8UK52_BACLA</name>
<dbReference type="EMBL" id="GDHF01025250">
    <property type="protein sequence ID" value="JAI27064.1"/>
    <property type="molecule type" value="Transcribed_RNA"/>
</dbReference>
<dbReference type="GO" id="GO:0003677">
    <property type="term" value="F:DNA binding"/>
    <property type="evidence" value="ECO:0007669"/>
    <property type="project" value="UniProtKB-KW"/>
</dbReference>
<comment type="subcellular location">
    <subcellularLocation>
        <location evidence="1">Nucleus</location>
    </subcellularLocation>
</comment>
<reference evidence="6" key="1">
    <citation type="submission" date="2015-06" db="EMBL/GenBank/DDBJ databases">
        <authorList>
            <person name="Hoefler B.C."/>
            <person name="Straight P.D."/>
        </authorList>
    </citation>
    <scope>NUCLEOTIDE SEQUENCE</scope>
</reference>
<dbReference type="OrthoDB" id="9909311at2759"/>
<sequence length="619" mass="70869">MAKDTISLRNKSIPEISKKKSVKDYIDIDQTILEPSPQRIRNILTLEERVAAIEAYDCRPMYTKVAKMFNCSWEQIKNIIANRDAIMEFYMATRSAETQNDSNRLELRSRKIRFLGECLYEYIQRAQFHTKAHITEELLRMKAIEFRDIIQIDDFMPNKAWINHFKATYNFSLSNRQITITRTPPTSLDLKDIMTYCTKNKAKADASSPSAIEDRESDLYRTATRIAISGENEAALQEMKQRRLRKINFLKKTLFEYWQRARHHHKMRMNENSLRKVAFELKEMLKIDNFYPDKEWLTQYITVIYPTMLKQAQDMRPPPLSLDLKDILSYCSRQENKKQAPSTITLAPKEIAQQPTATTTTPLVQIHTFNLRRNNEACKSTGAQIATSAKSATTTTTLATKIKVEVIDLDADEEEQDVKPNISELVPPPPSPTTATATAVETNKRRRIPTPPATPLTRQTVQQQQAAPTTTSHAAQLPALRVVSLSELVPPLSPLLKTASPPTSQTNNTPTPEITQTISLSRKRRSSEASFSHQPLKIQKIESIGVPVTERNVHSPGHWSEHSDHDEEELPKHVTNYTDALKLLKPLEEFAMLEENYRVIGLISQLEEIFKHPPPKEDN</sequence>
<protein>
    <recommendedName>
        <fullName evidence="5">HTH CENPB-type domain-containing protein</fullName>
    </recommendedName>
</protein>
<evidence type="ECO:0000313" key="6">
    <source>
        <dbReference type="EMBL" id="JAI27064.1"/>
    </source>
</evidence>
<evidence type="ECO:0000256" key="4">
    <source>
        <dbReference type="SAM" id="MobiDB-lite"/>
    </source>
</evidence>
<dbReference type="InterPro" id="IPR006600">
    <property type="entry name" value="HTH_CenpB_DNA-bd_dom"/>
</dbReference>
<dbReference type="GO" id="GO:0005634">
    <property type="term" value="C:nucleus"/>
    <property type="evidence" value="ECO:0007669"/>
    <property type="project" value="UniProtKB-SubCell"/>
</dbReference>
<feature type="compositionally biased region" description="Low complexity" evidence="4">
    <location>
        <begin position="455"/>
        <end position="473"/>
    </location>
</feature>
<organism evidence="6">
    <name type="scientific">Bactrocera latifrons</name>
    <name type="common">Malaysian fruit fly</name>
    <name type="synonym">Chaetodacus latifrons</name>
    <dbReference type="NCBI Taxonomy" id="174628"/>
    <lineage>
        <taxon>Eukaryota</taxon>
        <taxon>Metazoa</taxon>
        <taxon>Ecdysozoa</taxon>
        <taxon>Arthropoda</taxon>
        <taxon>Hexapoda</taxon>
        <taxon>Insecta</taxon>
        <taxon>Pterygota</taxon>
        <taxon>Neoptera</taxon>
        <taxon>Endopterygota</taxon>
        <taxon>Diptera</taxon>
        <taxon>Brachycera</taxon>
        <taxon>Muscomorpha</taxon>
        <taxon>Tephritoidea</taxon>
        <taxon>Tephritidae</taxon>
        <taxon>Bactrocera</taxon>
        <taxon>Bactrocera</taxon>
    </lineage>
</organism>
<feature type="compositionally biased region" description="Low complexity" evidence="4">
    <location>
        <begin position="493"/>
        <end position="512"/>
    </location>
</feature>
<keyword evidence="3" id="KW-0539">Nucleus</keyword>
<dbReference type="Pfam" id="PF04218">
    <property type="entry name" value="CENP-B_N"/>
    <property type="match status" value="1"/>
</dbReference>
<evidence type="ECO:0000256" key="3">
    <source>
        <dbReference type="ARBA" id="ARBA00023242"/>
    </source>
</evidence>
<dbReference type="PROSITE" id="PS51253">
    <property type="entry name" value="HTH_CENPB"/>
    <property type="match status" value="1"/>
</dbReference>
<dbReference type="SUPFAM" id="SSF46689">
    <property type="entry name" value="Homeodomain-like"/>
    <property type="match status" value="1"/>
</dbReference>
<dbReference type="Pfam" id="PF03221">
    <property type="entry name" value="HTH_Tnp_Tc5"/>
    <property type="match status" value="1"/>
</dbReference>